<keyword evidence="2" id="KW-1185">Reference proteome</keyword>
<feature type="region of interest" description="Disordered" evidence="1">
    <location>
        <begin position="1"/>
        <end position="27"/>
    </location>
</feature>
<feature type="compositionally biased region" description="Basic and acidic residues" evidence="1">
    <location>
        <begin position="62"/>
        <end position="72"/>
    </location>
</feature>
<evidence type="ECO:0000313" key="2">
    <source>
        <dbReference type="Proteomes" id="UP000887578"/>
    </source>
</evidence>
<evidence type="ECO:0000313" key="3">
    <source>
        <dbReference type="WBParaSite" id="PDA_v2.g20526.t1"/>
    </source>
</evidence>
<dbReference type="Proteomes" id="UP000887578">
    <property type="component" value="Unplaced"/>
</dbReference>
<protein>
    <submittedName>
        <fullName evidence="3">Uncharacterized protein</fullName>
    </submittedName>
</protein>
<reference evidence="3" key="1">
    <citation type="submission" date="2022-11" db="UniProtKB">
        <authorList>
            <consortium name="WormBaseParasite"/>
        </authorList>
    </citation>
    <scope>IDENTIFICATION</scope>
</reference>
<sequence>MPSPDEENLSNELPSKRKRKSLVPNEVLFPPTRSYKYVPRSKEALQKGTVAKKEKKERKRKGLTEYYKKKNEAASAGNEPKNE</sequence>
<dbReference type="WBParaSite" id="PDA_v2.g20526.t1">
    <property type="protein sequence ID" value="PDA_v2.g20526.t1"/>
    <property type="gene ID" value="PDA_v2.g20526"/>
</dbReference>
<proteinExistence type="predicted"/>
<feature type="region of interest" description="Disordered" evidence="1">
    <location>
        <begin position="46"/>
        <end position="83"/>
    </location>
</feature>
<organism evidence="2 3">
    <name type="scientific">Panagrolaimus davidi</name>
    <dbReference type="NCBI Taxonomy" id="227884"/>
    <lineage>
        <taxon>Eukaryota</taxon>
        <taxon>Metazoa</taxon>
        <taxon>Ecdysozoa</taxon>
        <taxon>Nematoda</taxon>
        <taxon>Chromadorea</taxon>
        <taxon>Rhabditida</taxon>
        <taxon>Tylenchina</taxon>
        <taxon>Panagrolaimomorpha</taxon>
        <taxon>Panagrolaimoidea</taxon>
        <taxon>Panagrolaimidae</taxon>
        <taxon>Panagrolaimus</taxon>
    </lineage>
</organism>
<dbReference type="AlphaFoldDB" id="A0A914PQY6"/>
<evidence type="ECO:0000256" key="1">
    <source>
        <dbReference type="SAM" id="MobiDB-lite"/>
    </source>
</evidence>
<accession>A0A914PQY6</accession>
<name>A0A914PQY6_9BILA</name>